<dbReference type="PROSITE" id="PS51257">
    <property type="entry name" value="PROKAR_LIPOPROTEIN"/>
    <property type="match status" value="1"/>
</dbReference>
<proteinExistence type="predicted"/>
<feature type="region of interest" description="Disordered" evidence="1">
    <location>
        <begin position="23"/>
        <end position="55"/>
    </location>
</feature>
<evidence type="ECO:0000313" key="2">
    <source>
        <dbReference type="EMBL" id="KKO02557.1"/>
    </source>
</evidence>
<reference evidence="2" key="1">
    <citation type="journal article" date="2015" name="Nature">
        <title>Complex archaea that bridge the gap between prokaryotes and eukaryotes.</title>
        <authorList>
            <person name="Spang A."/>
            <person name="Saw J.H."/>
            <person name="Jorgensen S.L."/>
            <person name="Zaremba-Niedzwiedzka K."/>
            <person name="Martijn J."/>
            <person name="Lind A.E."/>
            <person name="van Eijk R."/>
            <person name="Schleper C."/>
            <person name="Guy L."/>
            <person name="Ettema T.J."/>
        </authorList>
    </citation>
    <scope>NUCLEOTIDE SEQUENCE</scope>
</reference>
<protein>
    <submittedName>
        <fullName evidence="2">Uncharacterized protein</fullName>
    </submittedName>
</protein>
<name>A0A0F9XSR5_9ZZZZ</name>
<dbReference type="AlphaFoldDB" id="A0A0F9XSR5"/>
<accession>A0A0F9XSR5</accession>
<dbReference type="EMBL" id="LAZR01000030">
    <property type="protein sequence ID" value="KKO02557.1"/>
    <property type="molecule type" value="Genomic_DNA"/>
</dbReference>
<sequence>MIRAAVLAVVAVSVLAGCDGPHAHAPSAYDNRAYPPATDTSTRKNRSNYQPGVHVSGHVDVGVSKTF</sequence>
<organism evidence="2">
    <name type="scientific">marine sediment metagenome</name>
    <dbReference type="NCBI Taxonomy" id="412755"/>
    <lineage>
        <taxon>unclassified sequences</taxon>
        <taxon>metagenomes</taxon>
        <taxon>ecological metagenomes</taxon>
    </lineage>
</organism>
<gene>
    <name evidence="2" type="ORF">LCGC14_0105130</name>
</gene>
<evidence type="ECO:0000256" key="1">
    <source>
        <dbReference type="SAM" id="MobiDB-lite"/>
    </source>
</evidence>
<comment type="caution">
    <text evidence="2">The sequence shown here is derived from an EMBL/GenBank/DDBJ whole genome shotgun (WGS) entry which is preliminary data.</text>
</comment>